<evidence type="ECO:0000313" key="13">
    <source>
        <dbReference type="Proteomes" id="UP000780801"/>
    </source>
</evidence>
<feature type="region of interest" description="Disordered" evidence="9">
    <location>
        <begin position="135"/>
        <end position="163"/>
    </location>
</feature>
<evidence type="ECO:0000256" key="2">
    <source>
        <dbReference type="ARBA" id="ARBA00022448"/>
    </source>
</evidence>
<feature type="transmembrane region" description="Helical" evidence="10">
    <location>
        <begin position="25"/>
        <end position="48"/>
    </location>
</feature>
<accession>A0A9P6KBT1</accession>
<feature type="transmembrane region" description="Helical" evidence="10">
    <location>
        <begin position="303"/>
        <end position="320"/>
    </location>
</feature>
<dbReference type="Pfam" id="PF07885">
    <property type="entry name" value="Ion_trans_2"/>
    <property type="match status" value="2"/>
</dbReference>
<feature type="non-terminal residue" evidence="12">
    <location>
        <position position="1"/>
    </location>
</feature>
<evidence type="ECO:0000256" key="10">
    <source>
        <dbReference type="SAM" id="Phobius"/>
    </source>
</evidence>
<evidence type="ECO:0000256" key="1">
    <source>
        <dbReference type="ARBA" id="ARBA00004141"/>
    </source>
</evidence>
<dbReference type="AlphaFoldDB" id="A0A9P6KBT1"/>
<feature type="compositionally biased region" description="Low complexity" evidence="9">
    <location>
        <begin position="672"/>
        <end position="683"/>
    </location>
</feature>
<reference evidence="12" key="1">
    <citation type="journal article" date="2020" name="Fungal Divers.">
        <title>Resolving the Mortierellaceae phylogeny through synthesis of multi-gene phylogenetics and phylogenomics.</title>
        <authorList>
            <person name="Vandepol N."/>
            <person name="Liber J."/>
            <person name="Desiro A."/>
            <person name="Na H."/>
            <person name="Kennedy M."/>
            <person name="Barry K."/>
            <person name="Grigoriev I.V."/>
            <person name="Miller A.N."/>
            <person name="O'Donnell K."/>
            <person name="Stajich J.E."/>
            <person name="Bonito G."/>
        </authorList>
    </citation>
    <scope>NUCLEOTIDE SEQUENCE</scope>
    <source>
        <strain evidence="12">KOD1015</strain>
    </source>
</reference>
<dbReference type="OrthoDB" id="297496at2759"/>
<name>A0A9P6KBT1_9FUNG</name>
<feature type="region of interest" description="Disordered" evidence="9">
    <location>
        <begin position="442"/>
        <end position="465"/>
    </location>
</feature>
<evidence type="ECO:0000256" key="6">
    <source>
        <dbReference type="ARBA" id="ARBA00023136"/>
    </source>
</evidence>
<evidence type="ECO:0000256" key="8">
    <source>
        <dbReference type="RuleBase" id="RU003857"/>
    </source>
</evidence>
<dbReference type="EMBL" id="JAABOA010002624">
    <property type="protein sequence ID" value="KAF9579624.1"/>
    <property type="molecule type" value="Genomic_DNA"/>
</dbReference>
<feature type="domain" description="Potassium channel" evidence="11">
    <location>
        <begin position="1"/>
        <end position="45"/>
    </location>
</feature>
<comment type="caution">
    <text evidence="12">The sequence shown here is derived from an EMBL/GenBank/DDBJ whole genome shotgun (WGS) entry which is preliminary data.</text>
</comment>
<feature type="transmembrane region" description="Helical" evidence="10">
    <location>
        <begin position="332"/>
        <end position="351"/>
    </location>
</feature>
<feature type="domain" description="Potassium channel" evidence="11">
    <location>
        <begin position="284"/>
        <end position="355"/>
    </location>
</feature>
<dbReference type="GO" id="GO:0022841">
    <property type="term" value="F:potassium ion leak channel activity"/>
    <property type="evidence" value="ECO:0007669"/>
    <property type="project" value="TreeGrafter"/>
</dbReference>
<feature type="compositionally biased region" description="Basic and acidic residues" evidence="9">
    <location>
        <begin position="448"/>
        <end position="465"/>
    </location>
</feature>
<feature type="compositionally biased region" description="Basic and acidic residues" evidence="9">
    <location>
        <begin position="514"/>
        <end position="536"/>
    </location>
</feature>
<dbReference type="SUPFAM" id="SSF81324">
    <property type="entry name" value="Voltage-gated potassium channels"/>
    <property type="match status" value="2"/>
</dbReference>
<feature type="transmembrane region" description="Helical" evidence="10">
    <location>
        <begin position="277"/>
        <end position="297"/>
    </location>
</feature>
<keyword evidence="13" id="KW-1185">Reference proteome</keyword>
<protein>
    <recommendedName>
        <fullName evidence="11">Potassium channel domain-containing protein</fullName>
    </recommendedName>
</protein>
<organism evidence="12 13">
    <name type="scientific">Lunasporangiospora selenospora</name>
    <dbReference type="NCBI Taxonomy" id="979761"/>
    <lineage>
        <taxon>Eukaryota</taxon>
        <taxon>Fungi</taxon>
        <taxon>Fungi incertae sedis</taxon>
        <taxon>Mucoromycota</taxon>
        <taxon>Mortierellomycotina</taxon>
        <taxon>Mortierellomycetes</taxon>
        <taxon>Mortierellales</taxon>
        <taxon>Mortierellaceae</taxon>
        <taxon>Lunasporangiospora</taxon>
    </lineage>
</organism>
<comment type="subcellular location">
    <subcellularLocation>
        <location evidence="1">Membrane</location>
        <topology evidence="1">Multi-pass membrane protein</topology>
    </subcellularLocation>
</comment>
<evidence type="ECO:0000256" key="3">
    <source>
        <dbReference type="ARBA" id="ARBA00022692"/>
    </source>
</evidence>
<keyword evidence="4 10" id="KW-1133">Transmembrane helix</keyword>
<keyword evidence="3 8" id="KW-0812">Transmembrane</keyword>
<dbReference type="Proteomes" id="UP000780801">
    <property type="component" value="Unassembled WGS sequence"/>
</dbReference>
<dbReference type="PANTHER" id="PTHR11003">
    <property type="entry name" value="POTASSIUM CHANNEL, SUBFAMILY K"/>
    <property type="match status" value="1"/>
</dbReference>
<evidence type="ECO:0000259" key="11">
    <source>
        <dbReference type="Pfam" id="PF07885"/>
    </source>
</evidence>
<feature type="non-terminal residue" evidence="12">
    <location>
        <position position="718"/>
    </location>
</feature>
<dbReference type="PANTHER" id="PTHR11003:SF342">
    <property type="entry name" value="OUTWARD-RECTIFIER POTASSIUM CHANNEL TOK1"/>
    <property type="match status" value="1"/>
</dbReference>
<evidence type="ECO:0000313" key="12">
    <source>
        <dbReference type="EMBL" id="KAF9579624.1"/>
    </source>
</evidence>
<evidence type="ECO:0000256" key="5">
    <source>
        <dbReference type="ARBA" id="ARBA00023065"/>
    </source>
</evidence>
<dbReference type="InterPro" id="IPR003280">
    <property type="entry name" value="2pore_dom_K_chnl"/>
</dbReference>
<feature type="region of interest" description="Disordered" evidence="9">
    <location>
        <begin position="667"/>
        <end position="718"/>
    </location>
</feature>
<gene>
    <name evidence="12" type="ORF">BGW38_004048</name>
</gene>
<evidence type="ECO:0000256" key="9">
    <source>
        <dbReference type="SAM" id="MobiDB-lite"/>
    </source>
</evidence>
<dbReference type="Gene3D" id="1.10.287.70">
    <property type="match status" value="2"/>
</dbReference>
<dbReference type="InterPro" id="IPR013099">
    <property type="entry name" value="K_chnl_dom"/>
</dbReference>
<feature type="region of interest" description="Disordered" evidence="9">
    <location>
        <begin position="500"/>
        <end position="550"/>
    </location>
</feature>
<dbReference type="PRINTS" id="PR01333">
    <property type="entry name" value="2POREKCHANEL"/>
</dbReference>
<comment type="similarity">
    <text evidence="8">Belongs to the two pore domain potassium channel (TC 1.A.1.8) family.</text>
</comment>
<proteinExistence type="inferred from homology"/>
<dbReference type="GO" id="GO:0015271">
    <property type="term" value="F:outward rectifier potassium channel activity"/>
    <property type="evidence" value="ECO:0007669"/>
    <property type="project" value="TreeGrafter"/>
</dbReference>
<sequence length="718" mass="81457">YFAMVTITTVGFGVPAPVTLGGRTFVVFFGACGIVLLAMVITSIRYVILEDLHRRFTARAHERKARKEEWRRKQHMHRQIPFQRQQQRLREALNRIRHSHDSARIDSSSVENAVNLSPCFPQRLDPLLIQPKDKVRLSPSDKNGRDFNGEDIEGDGSIPPAGQLKISDNRLENSECTWSDMPNSNEVQPNGHIIFADCVGEHTLENRPSNAIQLNQETHPSPAVRGLSALLKRIAMAFKRISTKASAETRTLNSVDQQEEDRRQAYDESMEEYRRRLYFSTTMFFIFWLAGALIFMFIESWDFGTSCYFIFVVFSTIGYGDVTPQTNAGRAVFLAYCLLGVATLTSLASLMSEVLGKTMRKHLVDSQLRREENLRQLEGISGQDTTLSIDLEAGQGDDEGDFISTAHLLSEDNAVIEENENQGTLHKLISASKELDEALQSLIGPDYSDPKPKGPKTLDQDERLDKNSGHIVQFLEEEDNECDLVYQDMGKDMESIMAPLQRPKMPKQSQSHSSNRDTRDLKREHEASLQDSREDPSQGNSTRPLSMGSNAASNLDWQQLVQCAKQIKALAQECEHSVHQIHEWAELEKRAHQRQVLIRERQKQVLEVRRARRERLGVQRGDIEDDIQDEEELEYWGEEEDHGENKIGTLDKQRASITVMLLGRSYGNSTIAPATDPTTTAAPKRSTTEPPQGAPRIPEPISNLQYRRRTFRTLGSRE</sequence>
<feature type="compositionally biased region" description="Polar residues" evidence="9">
    <location>
        <begin position="537"/>
        <end position="550"/>
    </location>
</feature>
<evidence type="ECO:0000256" key="4">
    <source>
        <dbReference type="ARBA" id="ARBA00022989"/>
    </source>
</evidence>
<keyword evidence="6 10" id="KW-0472">Membrane</keyword>
<keyword evidence="5 8" id="KW-0406">Ion transport</keyword>
<keyword evidence="7 8" id="KW-0407">Ion channel</keyword>
<evidence type="ECO:0000256" key="7">
    <source>
        <dbReference type="ARBA" id="ARBA00023303"/>
    </source>
</evidence>
<dbReference type="GO" id="GO:0005886">
    <property type="term" value="C:plasma membrane"/>
    <property type="evidence" value="ECO:0007669"/>
    <property type="project" value="TreeGrafter"/>
</dbReference>
<keyword evidence="2 8" id="KW-0813">Transport</keyword>
<dbReference type="GO" id="GO:0030322">
    <property type="term" value="P:stabilization of membrane potential"/>
    <property type="evidence" value="ECO:0007669"/>
    <property type="project" value="TreeGrafter"/>
</dbReference>